<evidence type="ECO:0000313" key="1">
    <source>
        <dbReference type="EMBL" id="AGQ20047.1"/>
    </source>
</evidence>
<reference evidence="1" key="1">
    <citation type="journal article" date="2013" name="Sci. Rep.">
        <title>Metagenomics uncovers a new group of low GC and ultra-small marine Actinobacteria.</title>
        <authorList>
            <person name="Ghai R."/>
            <person name="Mizuno C.M."/>
            <person name="Picazo A."/>
            <person name="Camacho A."/>
            <person name="Rodriguez-Valera F."/>
        </authorList>
    </citation>
    <scope>NUCLEOTIDE SEQUENCE</scope>
</reference>
<organism evidence="1">
    <name type="scientific">Candidatus Actinomarina minuta</name>
    <dbReference type="NCBI Taxonomy" id="1389454"/>
    <lineage>
        <taxon>Bacteria</taxon>
        <taxon>Bacillati</taxon>
        <taxon>Actinomycetota</taxon>
        <taxon>Actinomycetes</taxon>
        <taxon>Candidatus Actinomarinidae</taxon>
        <taxon>Candidatus Actinomarinales</taxon>
        <taxon>Candidatus Actinomarineae</taxon>
        <taxon>Candidatus Actinomarinaceae</taxon>
        <taxon>Candidatus Actinomarina</taxon>
    </lineage>
</organism>
<dbReference type="AlphaFoldDB" id="S5DYK7"/>
<sequence>MNIEIEDFIEVLNEGLKKYLKLTNYSVDKSFYEQLEKKLHNELSRPFNEQLFTPTQLLNDYVQKNLDSTLRLTPFDLGEEFRTTLLRWGVSKAKFLDG</sequence>
<proteinExistence type="predicted"/>
<protein>
    <submittedName>
        <fullName evidence="1">MedDCM-OCT-S45-C49-cds27</fullName>
    </submittedName>
</protein>
<accession>S5DYK7</accession>
<name>S5DYK7_9ACTN</name>
<dbReference type="EMBL" id="KC811149">
    <property type="protein sequence ID" value="AGQ20047.1"/>
    <property type="molecule type" value="Genomic_DNA"/>
</dbReference>